<dbReference type="Proteomes" id="UP000078343">
    <property type="component" value="Unassembled WGS sequence"/>
</dbReference>
<reference evidence="2 3" key="1">
    <citation type="submission" date="2016-04" db="EMBL/GenBank/DDBJ databases">
        <title>Draft genome of Fonsecaea erecta CBS 125763.</title>
        <authorList>
            <person name="Weiss V.A."/>
            <person name="Vicente V.A."/>
            <person name="Raittz R.T."/>
            <person name="Moreno L.F."/>
            <person name="De Souza E.M."/>
            <person name="Pedrosa F.O."/>
            <person name="Steffens M.B."/>
            <person name="Faoro H."/>
            <person name="Tadra-Sfeir M.Z."/>
            <person name="Najafzadeh M.J."/>
            <person name="Felipe M.S."/>
            <person name="Teixeira M."/>
            <person name="Sun J."/>
            <person name="Xi L."/>
            <person name="Gomes R."/>
            <person name="De Azevedo C.M."/>
            <person name="Salgado C.G."/>
            <person name="Da Silva M.B."/>
            <person name="Nascimento M.F."/>
            <person name="Queiroz-Telles F."/>
            <person name="Attili D.S."/>
            <person name="Gorbushina A."/>
        </authorList>
    </citation>
    <scope>NUCLEOTIDE SEQUENCE [LARGE SCALE GENOMIC DNA]</scope>
    <source>
        <strain evidence="2 3">CBS 125763</strain>
    </source>
</reference>
<accession>A0A178ZAU2</accession>
<dbReference type="SUPFAM" id="SSF53474">
    <property type="entry name" value="alpha/beta-Hydrolases"/>
    <property type="match status" value="1"/>
</dbReference>
<evidence type="ECO:0000313" key="2">
    <source>
        <dbReference type="EMBL" id="OAP56900.1"/>
    </source>
</evidence>
<proteinExistence type="predicted"/>
<dbReference type="GeneID" id="30013180"/>
<feature type="compositionally biased region" description="Low complexity" evidence="1">
    <location>
        <begin position="21"/>
        <end position="41"/>
    </location>
</feature>
<dbReference type="AlphaFoldDB" id="A0A178ZAU2"/>
<protein>
    <submittedName>
        <fullName evidence="2">Uncharacterized protein</fullName>
    </submittedName>
</protein>
<dbReference type="InterPro" id="IPR029058">
    <property type="entry name" value="AB_hydrolase_fold"/>
</dbReference>
<feature type="region of interest" description="Disordered" evidence="1">
    <location>
        <begin position="1"/>
        <end position="41"/>
    </location>
</feature>
<evidence type="ECO:0000256" key="1">
    <source>
        <dbReference type="SAM" id="MobiDB-lite"/>
    </source>
</evidence>
<evidence type="ECO:0000313" key="3">
    <source>
        <dbReference type="Proteomes" id="UP000078343"/>
    </source>
</evidence>
<organism evidence="2 3">
    <name type="scientific">Fonsecaea erecta</name>
    <dbReference type="NCBI Taxonomy" id="1367422"/>
    <lineage>
        <taxon>Eukaryota</taxon>
        <taxon>Fungi</taxon>
        <taxon>Dikarya</taxon>
        <taxon>Ascomycota</taxon>
        <taxon>Pezizomycotina</taxon>
        <taxon>Eurotiomycetes</taxon>
        <taxon>Chaetothyriomycetidae</taxon>
        <taxon>Chaetothyriales</taxon>
        <taxon>Herpotrichiellaceae</taxon>
        <taxon>Fonsecaea</taxon>
    </lineage>
</organism>
<name>A0A178ZAU2_9EURO</name>
<sequence length="283" mass="29854">MSQSIPVTQHPEASSGGGGLQQASGPPSGSTASSLTPTASPLKPNPQAQIVVLLIHGLNSSESAFIGPDGTSWATELDQQIAPLIGNKQVEIFQVGWQTTPKSPANISLNITDTTPGLLDTISAKVQGRAWVAVGHSMGGMEILAAMGTAFQETTQQGGNPRTSDPQRLQAWRVLLDSCLGIFRLASPGQGSPWGLFGLAIANALPHWNPDQVRGLLINSEESEAITASSNLWFESRKTAGRIVNVFSAQETKPIVPLTGKASLSLLLLKERGRTLLQKRAPD</sequence>
<comment type="caution">
    <text evidence="2">The sequence shown here is derived from an EMBL/GenBank/DDBJ whole genome shotgun (WGS) entry which is preliminary data.</text>
</comment>
<dbReference type="RefSeq" id="XP_018690267.1">
    <property type="nucleotide sequence ID" value="XM_018840520.1"/>
</dbReference>
<dbReference type="OrthoDB" id="4155719at2759"/>
<dbReference type="Gene3D" id="3.40.50.1820">
    <property type="entry name" value="alpha/beta hydrolase"/>
    <property type="match status" value="1"/>
</dbReference>
<keyword evidence="3" id="KW-1185">Reference proteome</keyword>
<gene>
    <name evidence="2" type="ORF">AYL99_09012</name>
</gene>
<dbReference type="EMBL" id="LVYI01000008">
    <property type="protein sequence ID" value="OAP56900.1"/>
    <property type="molecule type" value="Genomic_DNA"/>
</dbReference>